<reference evidence="1" key="1">
    <citation type="submission" date="2018-05" db="EMBL/GenBank/DDBJ databases">
        <authorList>
            <person name="Lanie J.A."/>
            <person name="Ng W.-L."/>
            <person name="Kazmierczak K.M."/>
            <person name="Andrzejewski T.M."/>
            <person name="Davidsen T.M."/>
            <person name="Wayne K.J."/>
            <person name="Tettelin H."/>
            <person name="Glass J.I."/>
            <person name="Rusch D."/>
            <person name="Podicherti R."/>
            <person name="Tsui H.-C.T."/>
            <person name="Winkler M.E."/>
        </authorList>
    </citation>
    <scope>NUCLEOTIDE SEQUENCE</scope>
</reference>
<dbReference type="Pfam" id="PF04199">
    <property type="entry name" value="Cyclase"/>
    <property type="match status" value="1"/>
</dbReference>
<dbReference type="Gene3D" id="3.50.30.50">
    <property type="entry name" value="Putative cyclase"/>
    <property type="match status" value="1"/>
</dbReference>
<dbReference type="GO" id="GO:0019441">
    <property type="term" value="P:L-tryptophan catabolic process to kynurenine"/>
    <property type="evidence" value="ECO:0007669"/>
    <property type="project" value="InterPro"/>
</dbReference>
<dbReference type="SUPFAM" id="SSF102198">
    <property type="entry name" value="Putative cyclase"/>
    <property type="match status" value="1"/>
</dbReference>
<protein>
    <recommendedName>
        <fullName evidence="2">Cyclase</fullName>
    </recommendedName>
</protein>
<dbReference type="PANTHER" id="PTHR34861">
    <property type="match status" value="1"/>
</dbReference>
<organism evidence="1">
    <name type="scientific">marine metagenome</name>
    <dbReference type="NCBI Taxonomy" id="408172"/>
    <lineage>
        <taxon>unclassified sequences</taxon>
        <taxon>metagenomes</taxon>
        <taxon>ecological metagenomes</taxon>
    </lineage>
</organism>
<dbReference type="InterPro" id="IPR007325">
    <property type="entry name" value="KFase/CYL"/>
</dbReference>
<proteinExistence type="predicted"/>
<evidence type="ECO:0000313" key="1">
    <source>
        <dbReference type="EMBL" id="SUZ92903.1"/>
    </source>
</evidence>
<evidence type="ECO:0008006" key="2">
    <source>
        <dbReference type="Google" id="ProtNLM"/>
    </source>
</evidence>
<dbReference type="PANTHER" id="PTHR34861:SF10">
    <property type="entry name" value="CYCLASE"/>
    <property type="match status" value="1"/>
</dbReference>
<dbReference type="EMBL" id="UINC01002099">
    <property type="protein sequence ID" value="SUZ92903.1"/>
    <property type="molecule type" value="Genomic_DNA"/>
</dbReference>
<dbReference type="PROSITE" id="PS51257">
    <property type="entry name" value="PROKAR_LIPOPROTEIN"/>
    <property type="match status" value="1"/>
</dbReference>
<accession>A0A381RVF0</accession>
<dbReference type="GO" id="GO:0004061">
    <property type="term" value="F:arylformamidase activity"/>
    <property type="evidence" value="ECO:0007669"/>
    <property type="project" value="InterPro"/>
</dbReference>
<gene>
    <name evidence="1" type="ORF">METZ01_LOCUS45757</name>
</gene>
<name>A0A381RVF0_9ZZZZ</name>
<dbReference type="AlphaFoldDB" id="A0A381RVF0"/>
<sequence length="328" mass="35719">MRLQFRTSIAWFVTAVVLAVGCASIVDTQEPRRPRNVEEFDAMFQEINNWGRWGADDELGTMNLITPEKTLAAAALVRRGITVSLAHNPIPGEFPDNPDAAFNHTMGRSLRSDTYEFTYHGYGVSHMDALCHFLWNDRLYNDTDPSESSLSGCGKLGIENLKSGIVTRGILLDFARLKGVDYLEPQTPIYIEDIEAWEEQAGVTVSPGDIIFVRTGRWARRAALGPWQVSGNSAGLHASVLPWIKERGVAAVGSDAATDVMPSLVDGVGQPVHTMLIAGFGSNIFDNMDLEALAETAVAENRWEFMITAGPIPVDGGTGSPLNPIAVF</sequence>
<dbReference type="InterPro" id="IPR037175">
    <property type="entry name" value="KFase_sf"/>
</dbReference>